<evidence type="ECO:0000259" key="6">
    <source>
        <dbReference type="Pfam" id="PF01488"/>
    </source>
</evidence>
<dbReference type="SUPFAM" id="SSF69742">
    <property type="entry name" value="Glutamyl tRNA-reductase catalytic, N-terminal domain"/>
    <property type="match status" value="1"/>
</dbReference>
<keyword evidence="3 4" id="KW-0627">Porphyrin biosynthesis</keyword>
<dbReference type="SUPFAM" id="SSF51735">
    <property type="entry name" value="NAD(P)-binding Rossmann-fold domains"/>
    <property type="match status" value="1"/>
</dbReference>
<feature type="binding site" evidence="4">
    <location>
        <begin position="104"/>
        <end position="106"/>
    </location>
    <ligand>
        <name>substrate</name>
    </ligand>
</feature>
<dbReference type="InterPro" id="IPR015895">
    <property type="entry name" value="4pyrrol_synth_GluRdtase_N"/>
</dbReference>
<comment type="pathway">
    <text evidence="4">Porphyrin-containing compound metabolism; protoporphyrin-IX biosynthesis; 5-aminolevulinate from L-glutamyl-tRNA(Glu): step 1/2.</text>
</comment>
<dbReference type="eggNOG" id="arCOG01036">
    <property type="taxonomic scope" value="Archaea"/>
</dbReference>
<feature type="domain" description="Quinate/shikimate 5-dehydrogenase/glutamyl-tRNA reductase" evidence="6">
    <location>
        <begin position="163"/>
        <end position="286"/>
    </location>
</feature>
<sequence>MAALDKLFSASITFREIPTDKLGELGRSVMELLGIAPYFPVPLFVLHTCNRVEVYAWDVPQTAVELVLAHYRDYADRVVIRKGREAALHLLEVAAGLDSMLIGETDILGQLEEAYDSQVKAHIAREPLRTVVERAIRFGKMVRTRTNISRGPRGLGSLAIIYVKERFGDLRNLNIGIIGAGAVGSGLVKELRDGGAGRIYVLNRTLDRAEEVAKKYGAIAMPLNGESVAECLKTCDVVFTTALSFEPIITEIPPGSKVKVIVDLGVPGNVPKGLPVDVVKLEDLEDIAARYNKERASEIEKARALALEELDNVERAVAKRIAEMELSEYMQFVEAAAREEASRAGSDSLTAARSSAKRAVLPLVEALRELAGRGKVEEVLEIINEARKRVKSPATERTSAP</sequence>
<dbReference type="STRING" id="999630.TUZN_1978"/>
<feature type="binding site" evidence="4">
    <location>
        <begin position="48"/>
        <end position="51"/>
    </location>
    <ligand>
        <name>substrate</name>
    </ligand>
</feature>
<comment type="domain">
    <text evidence="4">Possesses an unusual extended V-shaped dimeric structure with each monomer consisting of three distinct domains arranged along a curved 'spinal' alpha-helix. The N-terminal catalytic domain specifically recognizes the glutamate moiety of the substrate. The second domain is the NADPH-binding domain, and the third C-terminal domain is responsible for dimerization.</text>
</comment>
<dbReference type="GO" id="GO:0050661">
    <property type="term" value="F:NADP binding"/>
    <property type="evidence" value="ECO:0007669"/>
    <property type="project" value="InterPro"/>
</dbReference>
<keyword evidence="5" id="KW-0175">Coiled coil</keyword>
<evidence type="ECO:0000256" key="4">
    <source>
        <dbReference type="HAMAP-Rule" id="MF_00087"/>
    </source>
</evidence>
<dbReference type="PANTHER" id="PTHR43013">
    <property type="entry name" value="GLUTAMYL-TRNA REDUCTASE"/>
    <property type="match status" value="1"/>
</dbReference>
<evidence type="ECO:0000256" key="5">
    <source>
        <dbReference type="SAM" id="Coils"/>
    </source>
</evidence>
<evidence type="ECO:0000256" key="2">
    <source>
        <dbReference type="ARBA" id="ARBA00023002"/>
    </source>
</evidence>
<dbReference type="GeneID" id="10361489"/>
<dbReference type="RefSeq" id="WP_013680771.1">
    <property type="nucleotide sequence ID" value="NC_015315.1"/>
</dbReference>
<keyword evidence="9" id="KW-1185">Reference proteome</keyword>
<dbReference type="EC" id="1.2.1.70" evidence="4"/>
<feature type="binding site" evidence="4">
    <location>
        <position position="110"/>
    </location>
    <ligand>
        <name>substrate</name>
    </ligand>
</feature>
<dbReference type="InterPro" id="IPR036343">
    <property type="entry name" value="GluRdtase_N_sf"/>
</dbReference>
<reference key="2">
    <citation type="submission" date="2011-03" db="EMBL/GenBank/DDBJ databases">
        <title>Complete genome sequence of the thermoacidophilic crenarchaeon Thermoproteus uzoniensis 768-20.</title>
        <authorList>
            <person name="Mardanov A.V."/>
            <person name="Gumerov V.M."/>
            <person name="Beletsky A.V."/>
            <person name="Prokofeva M.I."/>
            <person name="Bonch-Osmolovskaya E.A."/>
            <person name="Ravin N.V."/>
            <person name="Skryabin K.G."/>
        </authorList>
    </citation>
    <scope>NUCLEOTIDE SEQUENCE</scope>
    <source>
        <strain>768-20</strain>
    </source>
</reference>
<feature type="domain" description="Glutamyl-tRNA reductase N-terminal" evidence="7">
    <location>
        <begin position="43"/>
        <end position="146"/>
    </location>
</feature>
<comment type="miscellaneous">
    <text evidence="4">During catalysis, the active site Cys acts as a nucleophile attacking the alpha-carbonyl group of tRNA-bound glutamate with the formation of a thioester intermediate between enzyme and glutamate, and the concomitant release of tRNA(Glu). The thioester intermediate is finally reduced by direct hydride transfer from NADPH, to form the product GSA.</text>
</comment>
<feature type="binding site" evidence="4">
    <location>
        <begin position="179"/>
        <end position="184"/>
    </location>
    <ligand>
        <name>NADP(+)</name>
        <dbReference type="ChEBI" id="CHEBI:58349"/>
    </ligand>
</feature>
<dbReference type="HAMAP" id="MF_00087">
    <property type="entry name" value="Glu_tRNA_reductase"/>
    <property type="match status" value="1"/>
</dbReference>
<evidence type="ECO:0000256" key="3">
    <source>
        <dbReference type="ARBA" id="ARBA00023244"/>
    </source>
</evidence>
<comment type="function">
    <text evidence="4">Catalyzes the NADPH-dependent reduction of glutamyl-tRNA(Glu) to glutamate 1-semialdehyde (GSA).</text>
</comment>
<dbReference type="InterPro" id="IPR000343">
    <property type="entry name" value="4pyrrol_synth_GluRdtase"/>
</dbReference>
<dbReference type="Pfam" id="PF01488">
    <property type="entry name" value="Shikimate_DH"/>
    <property type="match status" value="1"/>
</dbReference>
<evidence type="ECO:0000313" key="9">
    <source>
        <dbReference type="Proteomes" id="UP000008138"/>
    </source>
</evidence>
<dbReference type="EMBL" id="CP002590">
    <property type="protein sequence ID" value="AEA13436.1"/>
    <property type="molecule type" value="Genomic_DNA"/>
</dbReference>
<keyword evidence="1 4" id="KW-0521">NADP</keyword>
<evidence type="ECO:0000256" key="1">
    <source>
        <dbReference type="ARBA" id="ARBA00022857"/>
    </source>
</evidence>
<feature type="coiled-coil region" evidence="5">
    <location>
        <begin position="281"/>
        <end position="316"/>
    </location>
</feature>
<dbReference type="Gene3D" id="3.30.460.30">
    <property type="entry name" value="Glutamyl-tRNA reductase, N-terminal domain"/>
    <property type="match status" value="1"/>
</dbReference>
<dbReference type="HOGENOM" id="CLU_035113_0_0_2"/>
<dbReference type="AlphaFoldDB" id="F2L4T2"/>
<reference evidence="8 9" key="1">
    <citation type="journal article" date="2011" name="J. Bacteriol.">
        <title>Complete genome sequence of the thermoacidophilic crenarchaeon Thermoproteus uzoniensis 768-20.</title>
        <authorList>
            <person name="Mardanov A.V."/>
            <person name="Gumerov V.M."/>
            <person name="Beletsky A.V."/>
            <person name="Prokofeva M.I."/>
            <person name="Bonch-Osmolovskaya E.A."/>
            <person name="Ravin N.V."/>
            <person name="Skryabin K.G."/>
        </authorList>
    </citation>
    <scope>NUCLEOTIDE SEQUENCE [LARGE SCALE GENOMIC DNA]</scope>
    <source>
        <strain evidence="8 9">768-20</strain>
    </source>
</reference>
<dbReference type="Pfam" id="PF05201">
    <property type="entry name" value="GlutR_N"/>
    <property type="match status" value="1"/>
</dbReference>
<proteinExistence type="inferred from homology"/>
<dbReference type="InterPro" id="IPR036291">
    <property type="entry name" value="NAD(P)-bd_dom_sf"/>
</dbReference>
<dbReference type="InterPro" id="IPR006151">
    <property type="entry name" value="Shikm_DH/Glu-tRNA_Rdtase"/>
</dbReference>
<dbReference type="Gene3D" id="3.40.50.720">
    <property type="entry name" value="NAD(P)-binding Rossmann-like Domain"/>
    <property type="match status" value="1"/>
</dbReference>
<comment type="similarity">
    <text evidence="4">Belongs to the glutamyl-tRNA reductase family.</text>
</comment>
<dbReference type="InterPro" id="IPR018214">
    <property type="entry name" value="GluRdtase_CS"/>
</dbReference>
<dbReference type="UniPathway" id="UPA00251">
    <property type="reaction ID" value="UER00316"/>
</dbReference>
<dbReference type="PANTHER" id="PTHR43013:SF1">
    <property type="entry name" value="GLUTAMYL-TRNA REDUCTASE"/>
    <property type="match status" value="1"/>
</dbReference>
<comment type="subunit">
    <text evidence="4">Homodimer.</text>
</comment>
<dbReference type="PROSITE" id="PS00747">
    <property type="entry name" value="GLUTR"/>
    <property type="match status" value="1"/>
</dbReference>
<protein>
    <recommendedName>
        <fullName evidence="4">Glutamyl-tRNA reductase</fullName>
        <shortName evidence="4">GluTR</shortName>
        <ecNumber evidence="4">1.2.1.70</ecNumber>
    </recommendedName>
</protein>
<name>F2L4T2_THEU7</name>
<feature type="active site" description="Nucleophile" evidence="4">
    <location>
        <position position="49"/>
    </location>
</feature>
<feature type="binding site" evidence="4">
    <location>
        <position position="99"/>
    </location>
    <ligand>
        <name>substrate</name>
    </ligand>
</feature>
<keyword evidence="2 4" id="KW-0560">Oxidoreductase</keyword>
<dbReference type="Proteomes" id="UP000008138">
    <property type="component" value="Chromosome"/>
</dbReference>
<evidence type="ECO:0000313" key="8">
    <source>
        <dbReference type="EMBL" id="AEA13436.1"/>
    </source>
</evidence>
<feature type="site" description="Important for activity" evidence="4">
    <location>
        <position position="89"/>
    </location>
</feature>
<comment type="catalytic activity">
    <reaction evidence="4">
        <text>(S)-4-amino-5-oxopentanoate + tRNA(Glu) + NADP(+) = L-glutamyl-tRNA(Glu) + NADPH + H(+)</text>
        <dbReference type="Rhea" id="RHEA:12344"/>
        <dbReference type="Rhea" id="RHEA-COMP:9663"/>
        <dbReference type="Rhea" id="RHEA-COMP:9680"/>
        <dbReference type="ChEBI" id="CHEBI:15378"/>
        <dbReference type="ChEBI" id="CHEBI:57501"/>
        <dbReference type="ChEBI" id="CHEBI:57783"/>
        <dbReference type="ChEBI" id="CHEBI:58349"/>
        <dbReference type="ChEBI" id="CHEBI:78442"/>
        <dbReference type="ChEBI" id="CHEBI:78520"/>
        <dbReference type="EC" id="1.2.1.70"/>
    </reaction>
</comment>
<dbReference type="KEGG" id="tuz:TUZN_1978"/>
<gene>
    <name evidence="4" type="primary">hemA</name>
    <name evidence="8" type="ordered locus">TUZN_1978</name>
</gene>
<dbReference type="GO" id="GO:0008883">
    <property type="term" value="F:glutamyl-tRNA reductase activity"/>
    <property type="evidence" value="ECO:0007669"/>
    <property type="project" value="UniProtKB-UniRule"/>
</dbReference>
<evidence type="ECO:0000259" key="7">
    <source>
        <dbReference type="Pfam" id="PF05201"/>
    </source>
</evidence>
<dbReference type="GO" id="GO:0019353">
    <property type="term" value="P:protoporphyrinogen IX biosynthetic process from glutamate"/>
    <property type="evidence" value="ECO:0007669"/>
    <property type="project" value="TreeGrafter"/>
</dbReference>
<organism evidence="8 9">
    <name type="scientific">Thermoproteus uzoniensis (strain 768-20)</name>
    <dbReference type="NCBI Taxonomy" id="999630"/>
    <lineage>
        <taxon>Archaea</taxon>
        <taxon>Thermoproteota</taxon>
        <taxon>Thermoprotei</taxon>
        <taxon>Thermoproteales</taxon>
        <taxon>Thermoproteaceae</taxon>
        <taxon>Thermoproteus</taxon>
    </lineage>
</organism>
<accession>F2L4T2</accession>